<evidence type="ECO:0000313" key="4">
    <source>
        <dbReference type="Proteomes" id="UP000559404"/>
    </source>
</evidence>
<protein>
    <recommendedName>
        <fullName evidence="5">CoxF protein</fullName>
    </recommendedName>
</protein>
<keyword evidence="2" id="KW-0812">Transmembrane</keyword>
<feature type="region of interest" description="Disordered" evidence="1">
    <location>
        <begin position="1"/>
        <end position="20"/>
    </location>
</feature>
<organism evidence="3 4">
    <name type="scientific">Stappia taiwanensis</name>
    <dbReference type="NCBI Taxonomy" id="992267"/>
    <lineage>
        <taxon>Bacteria</taxon>
        <taxon>Pseudomonadati</taxon>
        <taxon>Pseudomonadota</taxon>
        <taxon>Alphaproteobacteria</taxon>
        <taxon>Hyphomicrobiales</taxon>
        <taxon>Stappiaceae</taxon>
        <taxon>Stappia</taxon>
    </lineage>
</organism>
<keyword evidence="2" id="KW-1133">Transmembrane helix</keyword>
<comment type="caution">
    <text evidence="3">The sequence shown here is derived from an EMBL/GenBank/DDBJ whole genome shotgun (WGS) entry which is preliminary data.</text>
</comment>
<keyword evidence="2" id="KW-0472">Membrane</keyword>
<accession>A0A838XTM8</accession>
<sequence>MTGQNLHEDGIRLTEEQKRRQRSRSVAIGLALAGLVVLFFVITLVKMGPGVFNRPL</sequence>
<name>A0A838XTM8_9HYPH</name>
<evidence type="ECO:0000313" key="3">
    <source>
        <dbReference type="EMBL" id="MBA4612008.1"/>
    </source>
</evidence>
<dbReference type="Proteomes" id="UP000559404">
    <property type="component" value="Unassembled WGS sequence"/>
</dbReference>
<feature type="compositionally biased region" description="Basic and acidic residues" evidence="1">
    <location>
        <begin position="1"/>
        <end position="18"/>
    </location>
</feature>
<dbReference type="AlphaFoldDB" id="A0A838XTM8"/>
<evidence type="ECO:0008006" key="5">
    <source>
        <dbReference type="Google" id="ProtNLM"/>
    </source>
</evidence>
<dbReference type="RefSeq" id="WP_181760210.1">
    <property type="nucleotide sequence ID" value="NZ_BMCR01000003.1"/>
</dbReference>
<keyword evidence="4" id="KW-1185">Reference proteome</keyword>
<dbReference type="EMBL" id="JACEON010000008">
    <property type="protein sequence ID" value="MBA4612008.1"/>
    <property type="molecule type" value="Genomic_DNA"/>
</dbReference>
<proteinExistence type="predicted"/>
<evidence type="ECO:0000256" key="1">
    <source>
        <dbReference type="SAM" id="MobiDB-lite"/>
    </source>
</evidence>
<gene>
    <name evidence="3" type="ORF">H1W37_10115</name>
</gene>
<evidence type="ECO:0000256" key="2">
    <source>
        <dbReference type="SAM" id="Phobius"/>
    </source>
</evidence>
<feature type="transmembrane region" description="Helical" evidence="2">
    <location>
        <begin position="26"/>
        <end position="45"/>
    </location>
</feature>
<reference evidence="3 4" key="2">
    <citation type="submission" date="2020-08" db="EMBL/GenBank/DDBJ databases">
        <title>Stappia taiwanensis sp. nov., isolated from a coastal thermal spring.</title>
        <authorList>
            <person name="Kampfer P."/>
        </authorList>
    </citation>
    <scope>NUCLEOTIDE SEQUENCE [LARGE SCALE GENOMIC DNA]</scope>
    <source>
        <strain evidence="3 4">DSM 23284</strain>
    </source>
</reference>
<reference evidence="3 4" key="1">
    <citation type="submission" date="2020-07" db="EMBL/GenBank/DDBJ databases">
        <authorList>
            <person name="Li M."/>
        </authorList>
    </citation>
    <scope>NUCLEOTIDE SEQUENCE [LARGE SCALE GENOMIC DNA]</scope>
    <source>
        <strain evidence="3 4">DSM 23284</strain>
    </source>
</reference>